<evidence type="ECO:0000313" key="9">
    <source>
        <dbReference type="Proteomes" id="UP001378960"/>
    </source>
</evidence>
<comment type="similarity">
    <text evidence="5">Belongs to the exosome component 10/RRP6 family.</text>
</comment>
<dbReference type="GO" id="GO:0071044">
    <property type="term" value="P:histone mRNA catabolic process"/>
    <property type="evidence" value="ECO:0007669"/>
    <property type="project" value="TreeGrafter"/>
</dbReference>
<keyword evidence="2" id="KW-0698">rRNA processing</keyword>
<dbReference type="InterPro" id="IPR012337">
    <property type="entry name" value="RNaseH-like_sf"/>
</dbReference>
<dbReference type="SMART" id="SM00474">
    <property type="entry name" value="35EXOc"/>
    <property type="match status" value="1"/>
</dbReference>
<dbReference type="Pfam" id="PF08066">
    <property type="entry name" value="PMC2NT"/>
    <property type="match status" value="1"/>
</dbReference>
<dbReference type="Gene3D" id="3.30.420.10">
    <property type="entry name" value="Ribonuclease H-like superfamily/Ribonuclease H"/>
    <property type="match status" value="1"/>
</dbReference>
<evidence type="ECO:0000256" key="6">
    <source>
        <dbReference type="SAM" id="MobiDB-lite"/>
    </source>
</evidence>
<dbReference type="Proteomes" id="UP001378960">
    <property type="component" value="Unassembled WGS sequence"/>
</dbReference>
<dbReference type="InterPro" id="IPR012588">
    <property type="entry name" value="Exosome-assoc_fac_Rrp6_N"/>
</dbReference>
<dbReference type="InterPro" id="IPR036397">
    <property type="entry name" value="RNaseH_sf"/>
</dbReference>
<dbReference type="GO" id="GO:0000176">
    <property type="term" value="C:nuclear exosome (RNase complex)"/>
    <property type="evidence" value="ECO:0007669"/>
    <property type="project" value="InterPro"/>
</dbReference>
<dbReference type="PANTHER" id="PTHR12124:SF47">
    <property type="entry name" value="EXOSOME COMPONENT 10"/>
    <property type="match status" value="1"/>
</dbReference>
<feature type="compositionally biased region" description="Basic and acidic residues" evidence="6">
    <location>
        <begin position="764"/>
        <end position="793"/>
    </location>
</feature>
<dbReference type="GO" id="GO:0003727">
    <property type="term" value="F:single-stranded RNA binding"/>
    <property type="evidence" value="ECO:0007669"/>
    <property type="project" value="TreeGrafter"/>
</dbReference>
<evidence type="ECO:0000256" key="2">
    <source>
        <dbReference type="ARBA" id="ARBA00022552"/>
    </source>
</evidence>
<name>A0AAV5R5U8_PICKL</name>
<keyword evidence="3" id="KW-0271">Exosome</keyword>
<dbReference type="SUPFAM" id="SSF53098">
    <property type="entry name" value="Ribonuclease H-like"/>
    <property type="match status" value="1"/>
</dbReference>
<feature type="domain" description="3'-5' exonuclease" evidence="7">
    <location>
        <begin position="240"/>
        <end position="411"/>
    </location>
</feature>
<dbReference type="InterPro" id="IPR010997">
    <property type="entry name" value="HRDC-like_sf"/>
</dbReference>
<dbReference type="Pfam" id="PF00570">
    <property type="entry name" value="HRDC"/>
    <property type="match status" value="1"/>
</dbReference>
<dbReference type="GO" id="GO:0005730">
    <property type="term" value="C:nucleolus"/>
    <property type="evidence" value="ECO:0007669"/>
    <property type="project" value="TreeGrafter"/>
</dbReference>
<dbReference type="GO" id="GO:0071039">
    <property type="term" value="P:nuclear polyadenylation-dependent CUT catabolic process"/>
    <property type="evidence" value="ECO:0007669"/>
    <property type="project" value="TreeGrafter"/>
</dbReference>
<feature type="region of interest" description="Disordered" evidence="6">
    <location>
        <begin position="135"/>
        <end position="156"/>
    </location>
</feature>
<reference evidence="8 9" key="1">
    <citation type="journal article" date="2023" name="Elife">
        <title>Identification of key yeast species and microbe-microbe interactions impacting larval growth of Drosophila in the wild.</title>
        <authorList>
            <person name="Mure A."/>
            <person name="Sugiura Y."/>
            <person name="Maeda R."/>
            <person name="Honda K."/>
            <person name="Sakurai N."/>
            <person name="Takahashi Y."/>
            <person name="Watada M."/>
            <person name="Katoh T."/>
            <person name="Gotoh A."/>
            <person name="Gotoh Y."/>
            <person name="Taniguchi I."/>
            <person name="Nakamura K."/>
            <person name="Hayashi T."/>
            <person name="Katayama T."/>
            <person name="Uemura T."/>
            <person name="Hattori Y."/>
        </authorList>
    </citation>
    <scope>NUCLEOTIDE SEQUENCE [LARGE SCALE GENOMIC DNA]</scope>
    <source>
        <strain evidence="8 9">PK-24</strain>
    </source>
</reference>
<dbReference type="GO" id="GO:0071037">
    <property type="term" value="P:nuclear polyadenylation-dependent snRNA catabolic process"/>
    <property type="evidence" value="ECO:0007669"/>
    <property type="project" value="TreeGrafter"/>
</dbReference>
<dbReference type="GO" id="GO:0071040">
    <property type="term" value="P:nuclear polyadenylation-dependent antisense transcript catabolic process"/>
    <property type="evidence" value="ECO:0007669"/>
    <property type="project" value="TreeGrafter"/>
</dbReference>
<dbReference type="GO" id="GO:0071036">
    <property type="term" value="P:nuclear polyadenylation-dependent snoRNA catabolic process"/>
    <property type="evidence" value="ECO:0007669"/>
    <property type="project" value="TreeGrafter"/>
</dbReference>
<dbReference type="GO" id="GO:0000166">
    <property type="term" value="F:nucleotide binding"/>
    <property type="evidence" value="ECO:0007669"/>
    <property type="project" value="InterPro"/>
</dbReference>
<dbReference type="InterPro" id="IPR044876">
    <property type="entry name" value="HRDC_dom_sf"/>
</dbReference>
<dbReference type="InterPro" id="IPR002121">
    <property type="entry name" value="HRDC_dom"/>
</dbReference>
<evidence type="ECO:0000256" key="4">
    <source>
        <dbReference type="ARBA" id="ARBA00023242"/>
    </source>
</evidence>
<dbReference type="SUPFAM" id="SSF47819">
    <property type="entry name" value="HRDC-like"/>
    <property type="match status" value="1"/>
</dbReference>
<comment type="caution">
    <text evidence="8">The sequence shown here is derived from an EMBL/GenBank/DDBJ whole genome shotgun (WGS) entry which is preliminary data.</text>
</comment>
<proteinExistence type="inferred from homology"/>
<feature type="region of interest" description="Disordered" evidence="6">
    <location>
        <begin position="759"/>
        <end position="793"/>
    </location>
</feature>
<accession>A0AAV5R5U8</accession>
<protein>
    <submittedName>
        <fullName evidence="8">Exosome nuclease subunit</fullName>
    </submittedName>
</protein>
<keyword evidence="4" id="KW-0539">Nucleus</keyword>
<dbReference type="GO" id="GO:0071035">
    <property type="term" value="P:nuclear polyadenylation-dependent rRNA catabolic process"/>
    <property type="evidence" value="ECO:0007669"/>
    <property type="project" value="TreeGrafter"/>
</dbReference>
<organism evidence="8 9">
    <name type="scientific">Pichia kluyveri</name>
    <name type="common">Yeast</name>
    <dbReference type="NCBI Taxonomy" id="36015"/>
    <lineage>
        <taxon>Eukaryota</taxon>
        <taxon>Fungi</taxon>
        <taxon>Dikarya</taxon>
        <taxon>Ascomycota</taxon>
        <taxon>Saccharomycotina</taxon>
        <taxon>Pichiomycetes</taxon>
        <taxon>Pichiales</taxon>
        <taxon>Pichiaceae</taxon>
        <taxon>Pichia</taxon>
    </lineage>
</organism>
<keyword evidence="9" id="KW-1185">Reference proteome</keyword>
<evidence type="ECO:0000256" key="3">
    <source>
        <dbReference type="ARBA" id="ARBA00022835"/>
    </source>
</evidence>
<evidence type="ECO:0000256" key="1">
    <source>
        <dbReference type="ARBA" id="ARBA00004123"/>
    </source>
</evidence>
<dbReference type="Gene3D" id="1.10.150.80">
    <property type="entry name" value="HRDC domain"/>
    <property type="match status" value="1"/>
</dbReference>
<dbReference type="GO" id="GO:0071038">
    <property type="term" value="P:TRAMP-dependent tRNA surveillance pathway"/>
    <property type="evidence" value="ECO:0007669"/>
    <property type="project" value="TreeGrafter"/>
</dbReference>
<evidence type="ECO:0000313" key="8">
    <source>
        <dbReference type="EMBL" id="GMM46357.1"/>
    </source>
</evidence>
<dbReference type="GO" id="GO:0000175">
    <property type="term" value="F:3'-5'-RNA exonuclease activity"/>
    <property type="evidence" value="ECO:0007669"/>
    <property type="project" value="InterPro"/>
</dbReference>
<feature type="compositionally biased region" description="Polar residues" evidence="6">
    <location>
        <begin position="137"/>
        <end position="151"/>
    </location>
</feature>
<dbReference type="AlphaFoldDB" id="A0AAV5R5U8"/>
<dbReference type="InterPro" id="IPR045092">
    <property type="entry name" value="Rrp6-like"/>
</dbReference>
<dbReference type="GO" id="GO:0000467">
    <property type="term" value="P:exonucleolytic trimming to generate mature 3'-end of 5.8S rRNA from tricistronic rRNA transcript (SSU-rRNA, 5.8S rRNA, LSU-rRNA)"/>
    <property type="evidence" value="ECO:0007669"/>
    <property type="project" value="InterPro"/>
</dbReference>
<evidence type="ECO:0000256" key="5">
    <source>
        <dbReference type="ARBA" id="ARBA00043957"/>
    </source>
</evidence>
<comment type="subcellular location">
    <subcellularLocation>
        <location evidence="1">Nucleus</location>
    </subcellularLocation>
</comment>
<dbReference type="PANTHER" id="PTHR12124">
    <property type="entry name" value="POLYMYOSITIS/SCLERODERMA AUTOANTIGEN-RELATED"/>
    <property type="match status" value="1"/>
</dbReference>
<sequence>MDKLLDHYAPILKNLIRYSSAVNAKDINFYKSIESSIRDSSNEINENLIDNMNSILLSASTATPDLSNTLKFKSNSNDENYQILSKTLDSLLEKVEINLDNHYKLKNNNLKSLSTKKPTISSDFDDGYTYLDKDETLGNTTPSSLPKSNPNMEKPQTKFLEPVNNFETTPFKPLIKFKPNALKPLDESLTLIDATDEIPQHYENPYFYEIMNQEYPEWILNPVEENESYKSIPWVGSPLATWIDSPEQLDDLLIELNKCKVIAIDLEHHDYRTYHGITSLMQITTDSKKDYLIDPLSPKLRPHLTILNEPFTNPSIIKVLHGAFMDVIWLQRDLGLYLVSLFDTFHASKQLGLGKYSLAYLLEEYAKFRTSKKWQLADWRIRPLSNEMRDYAKADTHFLIEIFYKIHGDLLKIPNALQKTLYASRKVATRRFEYSTYRPKNLSMSSSAQVVTTSGSVSLNDNKISIQLNYNKDLPWTNLIFSNGIPLEKRPLLEILYKWRDNQARINDESSRYIMSDYVLVSLVNHFNVNFDVELIDVNLIMTIINNASKFGGSSYVRKLIKELTQVIKDAVIEIKKIDFSKILVENDKSDKVNDNSTSNDNVIDDDNEENDIYESVKDVNKLQVEFNNFFQFYNENIHNSNGVQKIDTVKPTDKKIFAIEYDNSGKPKTITSNSLNERVESVTEYFQRDMNTQVEFEIDNEIIESEPEEETVEIEEDTKPVVKERDEIITLRKNVNAKSKKRKAEEITDISVDFNKSIMGEQEDTRNRRGRGRKDGKEKKKPSFDPYSREVLDDMNIPQLKKKKIVDRGKNIIFKKK</sequence>
<dbReference type="InterPro" id="IPR002562">
    <property type="entry name" value="3'-5'_exonuclease_dom"/>
</dbReference>
<dbReference type="Pfam" id="PF01612">
    <property type="entry name" value="DNA_pol_A_exo1"/>
    <property type="match status" value="1"/>
</dbReference>
<evidence type="ECO:0000259" key="7">
    <source>
        <dbReference type="SMART" id="SM00474"/>
    </source>
</evidence>
<dbReference type="EMBL" id="BTGB01000003">
    <property type="protein sequence ID" value="GMM46357.1"/>
    <property type="molecule type" value="Genomic_DNA"/>
</dbReference>
<gene>
    <name evidence="8" type="ORF">DAPK24_029320</name>
</gene>
<dbReference type="GO" id="GO:0071051">
    <property type="term" value="P:poly(A)-dependent snoRNA 3'-end processing"/>
    <property type="evidence" value="ECO:0007669"/>
    <property type="project" value="TreeGrafter"/>
</dbReference>